<dbReference type="CDD" id="cd14498">
    <property type="entry name" value="DSP"/>
    <property type="match status" value="1"/>
</dbReference>
<dbReference type="EMBL" id="JALLPJ020000646">
    <property type="protein sequence ID" value="KAL3786529.1"/>
    <property type="molecule type" value="Genomic_DNA"/>
</dbReference>
<proteinExistence type="predicted"/>
<sequence length="241" mass="26895">MKDEPISSHQREFKSKTHDAVLRHAGEVLPGLWVGDIRSVSFIDDLVRMSAKNEENQKPSATITVISVMSSTNLLKYVADLLEGKQKQMQQSGANESENNNNAASDNSHGLNSIDINHIKVSLHDSLDADLISVLRDTLPLIDEALGIPHDTMQCTMSEQKDNTSSKTYNKSNHNVRVCLVHCAKGASRSVSIVIGYLLSRYPHNFQTYEGALDHVRKVRVHAMPNVRFAMELRKYANDQS</sequence>
<dbReference type="PANTHER" id="PTHR46377">
    <property type="entry name" value="DUAL SPECIFICITY PROTEIN PHOSPHATASE 19"/>
    <property type="match status" value="1"/>
</dbReference>
<dbReference type="SMART" id="SM00195">
    <property type="entry name" value="DSPc"/>
    <property type="match status" value="1"/>
</dbReference>
<organism evidence="3 4">
    <name type="scientific">Cyclotella atomus</name>
    <dbReference type="NCBI Taxonomy" id="382360"/>
    <lineage>
        <taxon>Eukaryota</taxon>
        <taxon>Sar</taxon>
        <taxon>Stramenopiles</taxon>
        <taxon>Ochrophyta</taxon>
        <taxon>Bacillariophyta</taxon>
        <taxon>Coscinodiscophyceae</taxon>
        <taxon>Thalassiosirophycidae</taxon>
        <taxon>Stephanodiscales</taxon>
        <taxon>Stephanodiscaceae</taxon>
        <taxon>Cyclotella</taxon>
    </lineage>
</organism>
<accession>A0ABD3PFQ8</accession>
<dbReference type="InterPro" id="IPR020422">
    <property type="entry name" value="TYR_PHOSPHATASE_DUAL_dom"/>
</dbReference>
<feature type="domain" description="Tyrosine specific protein phosphatases" evidence="2">
    <location>
        <begin position="180"/>
        <end position="220"/>
    </location>
</feature>
<evidence type="ECO:0000256" key="1">
    <source>
        <dbReference type="SAM" id="MobiDB-lite"/>
    </source>
</evidence>
<dbReference type="SUPFAM" id="SSF52799">
    <property type="entry name" value="(Phosphotyrosine protein) phosphatases II"/>
    <property type="match status" value="1"/>
</dbReference>
<dbReference type="InterPro" id="IPR000340">
    <property type="entry name" value="Dual-sp_phosphatase_cat-dom"/>
</dbReference>
<name>A0ABD3PFQ8_9STRA</name>
<keyword evidence="4" id="KW-1185">Reference proteome</keyword>
<dbReference type="PANTHER" id="PTHR46377:SF1">
    <property type="entry name" value="DUAL SPECIFICITY PROTEIN PHOSPHATASE 19"/>
    <property type="match status" value="1"/>
</dbReference>
<feature type="compositionally biased region" description="Low complexity" evidence="1">
    <location>
        <begin position="94"/>
        <end position="108"/>
    </location>
</feature>
<reference evidence="3 4" key="1">
    <citation type="submission" date="2024-10" db="EMBL/GenBank/DDBJ databases">
        <title>Updated reference genomes for cyclostephanoid diatoms.</title>
        <authorList>
            <person name="Roberts W.R."/>
            <person name="Alverson A.J."/>
        </authorList>
    </citation>
    <scope>NUCLEOTIDE SEQUENCE [LARGE SCALE GENOMIC DNA]</scope>
    <source>
        <strain evidence="3 4">AJA010-31</strain>
    </source>
</reference>
<dbReference type="Gene3D" id="3.90.190.10">
    <property type="entry name" value="Protein tyrosine phosphatase superfamily"/>
    <property type="match status" value="1"/>
</dbReference>
<evidence type="ECO:0000313" key="3">
    <source>
        <dbReference type="EMBL" id="KAL3786529.1"/>
    </source>
</evidence>
<dbReference type="InterPro" id="IPR029021">
    <property type="entry name" value="Prot-tyrosine_phosphatase-like"/>
</dbReference>
<dbReference type="Pfam" id="PF00782">
    <property type="entry name" value="DSPc"/>
    <property type="match status" value="1"/>
</dbReference>
<evidence type="ECO:0000259" key="2">
    <source>
        <dbReference type="PROSITE" id="PS50056"/>
    </source>
</evidence>
<dbReference type="InterPro" id="IPR000387">
    <property type="entry name" value="Tyr_Pase_dom"/>
</dbReference>
<gene>
    <name evidence="3" type="ORF">ACHAWO_000506</name>
</gene>
<evidence type="ECO:0000313" key="4">
    <source>
        <dbReference type="Proteomes" id="UP001530400"/>
    </source>
</evidence>
<feature type="region of interest" description="Disordered" evidence="1">
    <location>
        <begin position="87"/>
        <end position="109"/>
    </location>
</feature>
<protein>
    <recommendedName>
        <fullName evidence="2">Tyrosine specific protein phosphatases domain-containing protein</fullName>
    </recommendedName>
</protein>
<dbReference type="Proteomes" id="UP001530400">
    <property type="component" value="Unassembled WGS sequence"/>
</dbReference>
<comment type="caution">
    <text evidence="3">The sequence shown here is derived from an EMBL/GenBank/DDBJ whole genome shotgun (WGS) entry which is preliminary data.</text>
</comment>
<dbReference type="PROSITE" id="PS50056">
    <property type="entry name" value="TYR_PHOSPHATASE_2"/>
    <property type="match status" value="1"/>
</dbReference>
<dbReference type="AlphaFoldDB" id="A0ABD3PFQ8"/>